<evidence type="ECO:0000256" key="1">
    <source>
        <dbReference type="ARBA" id="ARBA00004397"/>
    </source>
</evidence>
<feature type="region of interest" description="Disordered" evidence="11">
    <location>
        <begin position="1860"/>
        <end position="2222"/>
    </location>
</feature>
<evidence type="ECO:0000256" key="7">
    <source>
        <dbReference type="ARBA" id="ARBA00023006"/>
    </source>
</evidence>
<feature type="region of interest" description="Disordered" evidence="11">
    <location>
        <begin position="1796"/>
        <end position="1828"/>
    </location>
</feature>
<dbReference type="Pfam" id="PF12932">
    <property type="entry name" value="Sec16"/>
    <property type="match status" value="1"/>
</dbReference>
<feature type="compositionally biased region" description="Polar residues" evidence="11">
    <location>
        <begin position="842"/>
        <end position="858"/>
    </location>
</feature>
<dbReference type="KEGG" id="uma:UMAG_02736"/>
<dbReference type="InParanoid" id="A0A0D1C766"/>
<feature type="domain" description="Sec16 Sec23-binding" evidence="12">
    <location>
        <begin position="1308"/>
        <end position="1625"/>
    </location>
</feature>
<feature type="region of interest" description="Disordered" evidence="11">
    <location>
        <begin position="24"/>
        <end position="57"/>
    </location>
</feature>
<keyword evidence="5 10" id="KW-0931">ER-Golgi transport</keyword>
<feature type="compositionally biased region" description="Low complexity" evidence="11">
    <location>
        <begin position="506"/>
        <end position="523"/>
    </location>
</feature>
<feature type="compositionally biased region" description="Polar residues" evidence="11">
    <location>
        <begin position="224"/>
        <end position="234"/>
    </location>
</feature>
<feature type="region of interest" description="Disordered" evidence="11">
    <location>
        <begin position="1628"/>
        <end position="1752"/>
    </location>
</feature>
<dbReference type="Pfam" id="PF12931">
    <property type="entry name" value="TPR_Sec16"/>
    <property type="match status" value="1"/>
</dbReference>
<gene>
    <name evidence="14" type="ORF">UMAG_02736</name>
</gene>
<evidence type="ECO:0000256" key="5">
    <source>
        <dbReference type="ARBA" id="ARBA00022892"/>
    </source>
</evidence>
<dbReference type="OMA" id="NQPPPIM"/>
<comment type="subcellular location">
    <subcellularLocation>
        <location evidence="1">Endoplasmic reticulum membrane</location>
        <topology evidence="1">Peripheral membrane protein</topology>
        <orientation evidence="1">Cytoplasmic side</orientation>
    </subcellularLocation>
</comment>
<dbReference type="Gene3D" id="1.25.40.1030">
    <property type="match status" value="1"/>
</dbReference>
<feature type="region of interest" description="Disordered" evidence="11">
    <location>
        <begin position="550"/>
        <end position="733"/>
    </location>
</feature>
<proteinExistence type="inferred from homology"/>
<feature type="compositionally biased region" description="Polar residues" evidence="11">
    <location>
        <begin position="997"/>
        <end position="1006"/>
    </location>
</feature>
<evidence type="ECO:0000313" key="15">
    <source>
        <dbReference type="Proteomes" id="UP000000561"/>
    </source>
</evidence>
<feature type="compositionally biased region" description="Polar residues" evidence="11">
    <location>
        <begin position="1664"/>
        <end position="1686"/>
    </location>
</feature>
<evidence type="ECO:0000313" key="14">
    <source>
        <dbReference type="EMBL" id="KIS69402.1"/>
    </source>
</evidence>
<feature type="compositionally biased region" description="Basic and acidic residues" evidence="11">
    <location>
        <begin position="1810"/>
        <end position="1820"/>
    </location>
</feature>
<feature type="compositionally biased region" description="Polar residues" evidence="11">
    <location>
        <begin position="459"/>
        <end position="497"/>
    </location>
</feature>
<feature type="compositionally biased region" description="Low complexity" evidence="11">
    <location>
        <begin position="561"/>
        <end position="575"/>
    </location>
</feature>
<dbReference type="OrthoDB" id="8918678at2759"/>
<feature type="compositionally biased region" description="Polar residues" evidence="11">
    <location>
        <begin position="929"/>
        <end position="943"/>
    </location>
</feature>
<dbReference type="GO" id="GO:0015031">
    <property type="term" value="P:protein transport"/>
    <property type="evidence" value="ECO:0007669"/>
    <property type="project" value="UniProtKB-KW"/>
</dbReference>
<protein>
    <recommendedName>
        <fullName evidence="10">Protein transport protein sec16</fullName>
    </recommendedName>
</protein>
<sequence length="2222" mass="233148">MTSLPPSSQDNAAAIETSQLIVAPTTAPLATTENDAAASEPSVDPPSPAPFKRGHASKPSVGIAASLFGSGGDEDPFSAISASNGPSSLTQLTEVKEEPDLFGSFDASNPHSHLNDATSAVDPVSSLFGTDSATSVPIQSPAAAASAASTTDGLTVPTIDGNASAPASGPASPGALFADLSYQDDWLASTTDQNAQHPAADVHGENTTIHQADPFGAADGGQGSLSWLNQQESHASVDPATESQLDAYGRPIVAYEGDDQQEQYPQDYGYHDQQGYGYDKHHGYNYSRPQASYDQPEGHDYHQQGYGSQEYGQQQVYDYQENGYDQQTYDQPQTYDQQNYHQQGFDQHTYAQQDYSQSGYEQRAYDQHDANQYNYEQFSYQDQNYTVHATTEPYAATSSANDAIDVAEQSYNTDAYADYPAHQANAHSSAGYEGYAAGPNNGYDAATSGRAYDAAATIDQSTQDQYSTDPHSAYESQGYTQQPSVADSYTQQQQSRSYDPYAPPMQAQQQAHSHQSYSHSADSVPPSTFGYDAGAYGDVQGVSASRNQQGFVRAPSPYDPPAATASPAAPLSATANDNSLPPPPMGPPQGPPRGPPRGPSRSASRNMAGSTSSASLDAPPLPKRTSSAVSLEDESQQEPTPTWPNGTETPQKQSQPLLGSTDTPPTTYTRPSSAWVDSLEQAAATPPTFSSGDDSLPKLTITDESKHAYSNIGEAPEIETSMREVEQQLSDKKLSTAVDDATIAFDHLNLDQSQQMYAGRSSQYENGYSEEDTSTPQPSDQNADGYGADYGTEQNGQFDAEGGHRYDQFQSTQQSSDWNSWNEEGASQAPTTIEHNPYAPSDPQQQQEILTAPTQSGEAYSDLAYGPEQSKLIEDPYDPSPQAHDPPRLYTLTGQDDSEAKTPLAAHDEQDNWLGSASPALGNDAAQDPYSSVSGSTFVTGAQNGAAPHSGYDPYGPPSVNDRSIDTYGAHDGHARVQPEPAASVEDAYTETDQLHEQSNQATYFDSNKRAGSPQQYGYGHVYGASDSAYAPLDQYDSSAAGTGQGPRSAASDTRSQSASETSADMLQAMRSATIPIASFGIGGKLVSYFPTSRASTGAEGADGAGGSSNVYGSYSYNTSSYPTQLKIQSLSSLVSSTAYASAFDPLTFPGPVYEGPSGTNALSRATGAASASKTKKAAVLKHLEERIQELSAGVGYLRRRPSFSASSTGSNRGTQAAQDQDGELEARRTEDKVLLLRLLRLLVENDGQTSSNAFEQGVRSLIIAPDTQDVSSSRGFAMSVTSTTPDDGAEGSVVTSHELRTSFLQKVQGMLLCGERKEAVDYAVAQRMWAHAMTIASCVDKECWKEVVSEFIEHEVGAAEASLAALGQGDLQGLKVAYNVFSGQDPVSIFDLFRTKTQLGQMGGLQPAQVESTTTPSALPSWKESAAIVASNRSASDSAALTAIGDGLCTRGLLEAAHFCYLLSPQTSPIGGADTSGARFTLLGLSSPKASAAFVQDLDGILMTEVLEFAQGLVPAVKGQEPFPGIAHLQAYKLVHAQHLADLGEVSKAQRYCEAIAQCLKQSKASPYLHSTLLSQSKQLSDRLVGAPQTGPGGNWVTRKMQRPTLDGVWGALEGRFTKFIAGEEGAMDADSPNKNSKGSVSSSIGPFSHYSAITPDAASGGMTRQPSFNELRTGSPSVPTSRSGSAMDFRNATKRAASPKHRASTALSMRPLNSDPYSDWPQPRAPGNGTGSEAASNYDRDSVRSSSEMPRGAYGYGASLHTGPAQVYGHGAQVSAFSTASSTYGGPAETSFASNAAPWNGSAGQGTRDTDSSRRPSADAEALGAGSESAYGGYGDCGGYGGSSYGGYGGTYGEATQTGGTDGEVGDDAGGSSATGHANTPFYGYDPHGAQKPQFVSNVNAGDALEGGGQGGFVSPFDALSSISQTPQPPSQGNQYTSSYSRHHADVNEEEDDDDLGLGNSSGRRKASNADGTSFEAGDASPRDSVASSSAAHHAAKQNESEGKKDDTASNASGSDEKRQELKPSASWFGRLWGRSPSTDSAAQQAQAKAKKAHLGEETSFVYDKELKRWVNKKAGDSGSASSTPPPPPPRTQSASPASQPDRSTGASSAPPMRGPPSGTLTMGRATPPISEGNEEGSSGLAPSRGPPGMGSLSRARSNLADHSMPPASQPPMGSAAGPVRGSGASTPAGGVSGPPPPPGGSRMGTVKKRPIKSRYVVVD</sequence>
<comment type="function">
    <text evidence="9 10">Involved in the initiation of assembly of the COPII coat required for the formation of transport vesicles from the endoplasmic reticulum (ER) and the selection of cargo molecules. Also involved in autophagy.</text>
</comment>
<feature type="compositionally biased region" description="Basic and acidic residues" evidence="11">
    <location>
        <begin position="720"/>
        <end position="733"/>
    </location>
</feature>
<dbReference type="FunFam" id="1.25.40.1030:FF:000008">
    <property type="entry name" value="Protein transport protein sec16"/>
    <property type="match status" value="1"/>
</dbReference>
<feature type="compositionally biased region" description="Polar residues" evidence="11">
    <location>
        <begin position="750"/>
        <end position="766"/>
    </location>
</feature>
<dbReference type="GO" id="GO:0016192">
    <property type="term" value="P:vesicle-mediated transport"/>
    <property type="evidence" value="ECO:0007669"/>
    <property type="project" value="UniProtKB-KW"/>
</dbReference>
<dbReference type="GO" id="GO:0070971">
    <property type="term" value="C:endoplasmic reticulum exit site"/>
    <property type="evidence" value="ECO:0000318"/>
    <property type="project" value="GO_Central"/>
</dbReference>
<dbReference type="VEuPathDB" id="FungiDB:UMAG_02736"/>
<dbReference type="Proteomes" id="UP000000561">
    <property type="component" value="Chromosome 6"/>
</dbReference>
<feature type="compositionally biased region" description="Basic and acidic residues" evidence="11">
    <location>
        <begin position="963"/>
        <end position="977"/>
    </location>
</feature>
<dbReference type="EMBL" id="CM003145">
    <property type="protein sequence ID" value="KIS69402.1"/>
    <property type="molecule type" value="Genomic_DNA"/>
</dbReference>
<dbReference type="InterPro" id="IPR024298">
    <property type="entry name" value="Sec16_Sec23-bd"/>
</dbReference>
<feature type="compositionally biased region" description="Polar residues" evidence="11">
    <location>
        <begin position="1051"/>
        <end position="1064"/>
    </location>
</feature>
<feature type="compositionally biased region" description="Polar residues" evidence="11">
    <location>
        <begin position="637"/>
        <end position="672"/>
    </location>
</feature>
<dbReference type="STRING" id="237631.A0A0D1C766"/>
<feature type="region of interest" description="Disordered" evidence="11">
    <location>
        <begin position="459"/>
        <end position="532"/>
    </location>
</feature>
<dbReference type="GO" id="GO:0007030">
    <property type="term" value="P:Golgi organization"/>
    <property type="evidence" value="ECO:0000318"/>
    <property type="project" value="GO_Central"/>
</dbReference>
<feature type="compositionally biased region" description="Pro residues" evidence="11">
    <location>
        <begin position="580"/>
        <end position="598"/>
    </location>
</feature>
<evidence type="ECO:0000256" key="3">
    <source>
        <dbReference type="ARBA" id="ARBA00022448"/>
    </source>
</evidence>
<keyword evidence="15" id="KW-1185">Reference proteome</keyword>
<feature type="compositionally biased region" description="Low complexity" evidence="11">
    <location>
        <begin position="263"/>
        <end position="277"/>
    </location>
</feature>
<evidence type="ECO:0000259" key="13">
    <source>
        <dbReference type="Pfam" id="PF12932"/>
    </source>
</evidence>
<evidence type="ECO:0000256" key="6">
    <source>
        <dbReference type="ARBA" id="ARBA00022927"/>
    </source>
</evidence>
<evidence type="ECO:0000259" key="12">
    <source>
        <dbReference type="Pfam" id="PF12931"/>
    </source>
</evidence>
<dbReference type="GO" id="GO:0070973">
    <property type="term" value="P:protein localization to endoplasmic reticulum exit site"/>
    <property type="evidence" value="ECO:0000318"/>
    <property type="project" value="GO_Central"/>
</dbReference>
<keyword evidence="4 10" id="KW-0256">Endoplasmic reticulum</keyword>
<keyword evidence="6 10" id="KW-0653">Protein transport</keyword>
<feature type="compositionally biased region" description="Basic and acidic residues" evidence="11">
    <location>
        <begin position="1999"/>
        <end position="2010"/>
    </location>
</feature>
<dbReference type="GO" id="GO:0012507">
    <property type="term" value="C:ER to Golgi transport vesicle membrane"/>
    <property type="evidence" value="ECO:0000318"/>
    <property type="project" value="GO_Central"/>
</dbReference>
<dbReference type="RefSeq" id="XP_011389100.1">
    <property type="nucleotide sequence ID" value="XM_011390798.1"/>
</dbReference>
<feature type="domain" description="Sec16 central conserved" evidence="13">
    <location>
        <begin position="1075"/>
        <end position="1248"/>
    </location>
</feature>
<dbReference type="GO" id="GO:0005789">
    <property type="term" value="C:endoplasmic reticulum membrane"/>
    <property type="evidence" value="ECO:0007669"/>
    <property type="project" value="UniProtKB-SubCell"/>
</dbReference>
<feature type="compositionally biased region" description="Low complexity" evidence="11">
    <location>
        <begin position="161"/>
        <end position="175"/>
    </location>
</feature>
<evidence type="ECO:0000256" key="4">
    <source>
        <dbReference type="ARBA" id="ARBA00022824"/>
    </source>
</evidence>
<evidence type="ECO:0000256" key="11">
    <source>
        <dbReference type="SAM" id="MobiDB-lite"/>
    </source>
</evidence>
<reference evidence="14 15" key="1">
    <citation type="journal article" date="2006" name="Nature">
        <title>Insights from the genome of the biotrophic fungal plant pathogen Ustilago maydis.</title>
        <authorList>
            <person name="Kamper J."/>
            <person name="Kahmann R."/>
            <person name="Bolker M."/>
            <person name="Ma L.J."/>
            <person name="Brefort T."/>
            <person name="Saville B.J."/>
            <person name="Banuett F."/>
            <person name="Kronstad J.W."/>
            <person name="Gold S.E."/>
            <person name="Muller O."/>
            <person name="Perlin M.H."/>
            <person name="Wosten H.A."/>
            <person name="de Vries R."/>
            <person name="Ruiz-Herrera J."/>
            <person name="Reynaga-Pena C.G."/>
            <person name="Snetselaar K."/>
            <person name="McCann M."/>
            <person name="Perez-Martin J."/>
            <person name="Feldbrugge M."/>
            <person name="Basse C.W."/>
            <person name="Steinberg G."/>
            <person name="Ibeas J.I."/>
            <person name="Holloman W."/>
            <person name="Guzman P."/>
            <person name="Farman M."/>
            <person name="Stajich J.E."/>
            <person name="Sentandreu R."/>
            <person name="Gonzalez-Prieto J.M."/>
            <person name="Kennell J.C."/>
            <person name="Molina L."/>
            <person name="Schirawski J."/>
            <person name="Mendoza-Mendoza A."/>
            <person name="Greilinger D."/>
            <person name="Munch K."/>
            <person name="Rossel N."/>
            <person name="Scherer M."/>
            <person name="Vranes M."/>
            <person name="Ladendorf O."/>
            <person name="Vincon V."/>
            <person name="Fuchs U."/>
            <person name="Sandrock B."/>
            <person name="Meng S."/>
            <person name="Ho E.C."/>
            <person name="Cahill M.J."/>
            <person name="Boyce K.J."/>
            <person name="Klose J."/>
            <person name="Klosterman S.J."/>
            <person name="Deelstra H.J."/>
            <person name="Ortiz-Castellanos L."/>
            <person name="Li W."/>
            <person name="Sanchez-Alonso P."/>
            <person name="Schreier P.H."/>
            <person name="Hauser-Hahn I."/>
            <person name="Vaupel M."/>
            <person name="Koopmann E."/>
            <person name="Friedrich G."/>
            <person name="Voss H."/>
            <person name="Schluter T."/>
            <person name="Margolis J."/>
            <person name="Platt D."/>
            <person name="Swimmer C."/>
            <person name="Gnirke A."/>
            <person name="Chen F."/>
            <person name="Vysotskaia V."/>
            <person name="Mannhaupt G."/>
            <person name="Guldener U."/>
            <person name="Munsterkotter M."/>
            <person name="Haase D."/>
            <person name="Oesterheld M."/>
            <person name="Mewes H.W."/>
            <person name="Mauceli E.W."/>
            <person name="DeCaprio D."/>
            <person name="Wade C.M."/>
            <person name="Butler J."/>
            <person name="Young S."/>
            <person name="Jaffe D.B."/>
            <person name="Calvo S."/>
            <person name="Nusbaum C."/>
            <person name="Galagan J."/>
            <person name="Birren B.W."/>
        </authorList>
    </citation>
    <scope>NUCLEOTIDE SEQUENCE [LARGE SCALE GENOMIC DNA]</scope>
    <source>
        <strain evidence="15">DSM 14603 / FGSC 9021 / UM521</strain>
    </source>
</reference>
<evidence type="ECO:0000256" key="2">
    <source>
        <dbReference type="ARBA" id="ARBA00005927"/>
    </source>
</evidence>
<keyword evidence="7 10" id="KW-0072">Autophagy</keyword>
<feature type="region of interest" description="Disordered" evidence="11">
    <location>
        <begin position="749"/>
        <end position="1064"/>
    </location>
</feature>
<feature type="compositionally biased region" description="Polar residues" evidence="11">
    <location>
        <begin position="808"/>
        <end position="822"/>
    </location>
</feature>
<feature type="compositionally biased region" description="Polar residues" evidence="11">
    <location>
        <begin position="1204"/>
        <end position="1219"/>
    </location>
</feature>
<dbReference type="eggNOG" id="KOG1913">
    <property type="taxonomic scope" value="Eukaryota"/>
</dbReference>
<dbReference type="GeneID" id="23563410"/>
<dbReference type="InterPro" id="IPR024340">
    <property type="entry name" value="Sec16_CCD"/>
</dbReference>
<accession>A0A0D1C766</accession>
<name>A0A0D1C766_MYCMD</name>
<feature type="compositionally biased region" description="Low complexity" evidence="11">
    <location>
        <begin position="2094"/>
        <end position="2103"/>
    </location>
</feature>
<keyword evidence="8 10" id="KW-0472">Membrane</keyword>
<evidence type="ECO:0000256" key="9">
    <source>
        <dbReference type="ARBA" id="ARBA00024687"/>
    </source>
</evidence>
<evidence type="ECO:0000256" key="8">
    <source>
        <dbReference type="ARBA" id="ARBA00023136"/>
    </source>
</evidence>
<organism evidence="14 15">
    <name type="scientific">Mycosarcoma maydis</name>
    <name type="common">Corn smut fungus</name>
    <name type="synonym">Ustilago maydis</name>
    <dbReference type="NCBI Taxonomy" id="5270"/>
    <lineage>
        <taxon>Eukaryota</taxon>
        <taxon>Fungi</taxon>
        <taxon>Dikarya</taxon>
        <taxon>Basidiomycota</taxon>
        <taxon>Ustilaginomycotina</taxon>
        <taxon>Ustilaginomycetes</taxon>
        <taxon>Ustilaginales</taxon>
        <taxon>Ustilaginaceae</taxon>
        <taxon>Mycosarcoma</taxon>
    </lineage>
</organism>
<dbReference type="PANTHER" id="PTHR13402">
    <property type="entry name" value="RGPR-RELATED"/>
    <property type="match status" value="1"/>
</dbReference>
<dbReference type="PANTHER" id="PTHR13402:SF6">
    <property type="entry name" value="SECRETORY 16, ISOFORM I"/>
    <property type="match status" value="1"/>
</dbReference>
<feature type="compositionally biased region" description="Polar residues" evidence="11">
    <location>
        <begin position="1634"/>
        <end position="1647"/>
    </location>
</feature>
<evidence type="ECO:0000256" key="10">
    <source>
        <dbReference type="RuleBase" id="RU364101"/>
    </source>
</evidence>
<feature type="region of interest" description="Disordered" evidence="11">
    <location>
        <begin position="1202"/>
        <end position="1226"/>
    </location>
</feature>
<comment type="similarity">
    <text evidence="2 10">Belongs to the SEC16 family.</text>
</comment>
<dbReference type="CDD" id="cd09233">
    <property type="entry name" value="ACE1-Sec16-like"/>
    <property type="match status" value="1"/>
</dbReference>
<feature type="region of interest" description="Disordered" evidence="11">
    <location>
        <begin position="188"/>
        <end position="305"/>
    </location>
</feature>
<feature type="region of interest" description="Disordered" evidence="11">
    <location>
        <begin position="140"/>
        <end position="176"/>
    </location>
</feature>
<dbReference type="GO" id="GO:0006914">
    <property type="term" value="P:autophagy"/>
    <property type="evidence" value="ECO:0007669"/>
    <property type="project" value="UniProtKB-KW"/>
</dbReference>
<keyword evidence="3 10" id="KW-0813">Transport</keyword>